<evidence type="ECO:0000256" key="1">
    <source>
        <dbReference type="SAM" id="SignalP"/>
    </source>
</evidence>
<accession>A0A518BPP7</accession>
<feature type="chain" id="PRO_5021982240" evidence="1">
    <location>
        <begin position="22"/>
        <end position="473"/>
    </location>
</feature>
<dbReference type="InterPro" id="IPR000917">
    <property type="entry name" value="Sulfatase_N"/>
</dbReference>
<dbReference type="GO" id="GO:0047753">
    <property type="term" value="F:choline-sulfatase activity"/>
    <property type="evidence" value="ECO:0007669"/>
    <property type="project" value="UniProtKB-EC"/>
</dbReference>
<evidence type="ECO:0000313" key="3">
    <source>
        <dbReference type="EMBL" id="QDU68950.1"/>
    </source>
</evidence>
<dbReference type="InterPro" id="IPR052701">
    <property type="entry name" value="GAG_Ulvan_Degrading_Sulfatases"/>
</dbReference>
<reference evidence="3 4" key="1">
    <citation type="submission" date="2019-02" db="EMBL/GenBank/DDBJ databases">
        <title>Deep-cultivation of Planctomycetes and their phenomic and genomic characterization uncovers novel biology.</title>
        <authorList>
            <person name="Wiegand S."/>
            <person name="Jogler M."/>
            <person name="Boedeker C."/>
            <person name="Pinto D."/>
            <person name="Vollmers J."/>
            <person name="Rivas-Marin E."/>
            <person name="Kohn T."/>
            <person name="Peeters S.H."/>
            <person name="Heuer A."/>
            <person name="Rast P."/>
            <person name="Oberbeckmann S."/>
            <person name="Bunk B."/>
            <person name="Jeske O."/>
            <person name="Meyerdierks A."/>
            <person name="Storesund J.E."/>
            <person name="Kallscheuer N."/>
            <person name="Luecker S."/>
            <person name="Lage O.M."/>
            <person name="Pohl T."/>
            <person name="Merkel B.J."/>
            <person name="Hornburger P."/>
            <person name="Mueller R.-W."/>
            <person name="Bruemmer F."/>
            <person name="Labrenz M."/>
            <person name="Spormann A.M."/>
            <person name="Op den Camp H."/>
            <person name="Overmann J."/>
            <person name="Amann R."/>
            <person name="Jetten M.S.M."/>
            <person name="Mascher T."/>
            <person name="Medema M.H."/>
            <person name="Devos D.P."/>
            <person name="Kaster A.-K."/>
            <person name="Ovreas L."/>
            <person name="Rohde M."/>
            <person name="Galperin M.Y."/>
            <person name="Jogler C."/>
        </authorList>
    </citation>
    <scope>NUCLEOTIDE SEQUENCE [LARGE SCALE GENOMIC DNA]</scope>
    <source>
        <strain evidence="3 4">Pla133</strain>
    </source>
</reference>
<dbReference type="AlphaFoldDB" id="A0A518BPP7"/>
<dbReference type="InterPro" id="IPR017850">
    <property type="entry name" value="Alkaline_phosphatase_core_sf"/>
</dbReference>
<sequence length="473" mass="50674" precursor="true">MRFAAPVALALVAGCGGAAIAPPPSVALWVEVDTLRADALGCYGSSVRGIAADGSPLQPSPAIDAIAREGLLFERCYSAAPWTIPSLVTQLTGRWPFDHGATELLAPLDQELVTVPEVLQRAGWRTVGVTTNFVATGRLGFGQGFDQFDDALALGHEGSTGELAAERLLSEIDDARAAAPDAPLFGFALLFEPHFRYERHAGLVFGARYDGTLTGQEDLAELRRRLVGGEDALTEADIAHLEALYQGEVAAADRAVATLRAGLEERGLWDEALILFTADHGEELGRRGWIGHTVNLRDDLVHVPLVVKAPAAWGEARRGEREAAPVSQVDLGRSLLDWLGVGAAARPEHLGPHHSFAPLLFGRSIEVRRYLFLHTRFEPVLSASAPKRAHLFGVIDGETLDKWTVDHLNEGGAPRGALVNLASDPDELDDLADEGRLPADRLRLARLRGLVASPLGGLDGAERLPVDDGPVER</sequence>
<dbReference type="EMBL" id="CP036287">
    <property type="protein sequence ID" value="QDU68950.1"/>
    <property type="molecule type" value="Genomic_DNA"/>
</dbReference>
<dbReference type="EC" id="3.1.6.6" evidence="3"/>
<dbReference type="PANTHER" id="PTHR43751:SF3">
    <property type="entry name" value="SULFATASE N-TERMINAL DOMAIN-CONTAINING PROTEIN"/>
    <property type="match status" value="1"/>
</dbReference>
<name>A0A518BPP7_9BACT</name>
<dbReference type="PROSITE" id="PS51257">
    <property type="entry name" value="PROKAR_LIPOPROTEIN"/>
    <property type="match status" value="1"/>
</dbReference>
<protein>
    <submittedName>
        <fullName evidence="3">Choline-sulfatase</fullName>
        <ecNumber evidence="3">3.1.6.6</ecNumber>
    </submittedName>
</protein>
<dbReference type="Pfam" id="PF00884">
    <property type="entry name" value="Sulfatase"/>
    <property type="match status" value="1"/>
</dbReference>
<evidence type="ECO:0000313" key="4">
    <source>
        <dbReference type="Proteomes" id="UP000316921"/>
    </source>
</evidence>
<feature type="signal peptide" evidence="1">
    <location>
        <begin position="1"/>
        <end position="21"/>
    </location>
</feature>
<dbReference type="Gene3D" id="3.40.720.10">
    <property type="entry name" value="Alkaline Phosphatase, subunit A"/>
    <property type="match status" value="1"/>
</dbReference>
<keyword evidence="3" id="KW-0378">Hydrolase</keyword>
<feature type="domain" description="Sulfatase N-terminal" evidence="2">
    <location>
        <begin position="28"/>
        <end position="341"/>
    </location>
</feature>
<evidence type="ECO:0000259" key="2">
    <source>
        <dbReference type="Pfam" id="PF00884"/>
    </source>
</evidence>
<keyword evidence="4" id="KW-1185">Reference proteome</keyword>
<dbReference type="SUPFAM" id="SSF53649">
    <property type="entry name" value="Alkaline phosphatase-like"/>
    <property type="match status" value="1"/>
</dbReference>
<dbReference type="RefSeq" id="WP_145068404.1">
    <property type="nucleotide sequence ID" value="NZ_CP036287.1"/>
</dbReference>
<proteinExistence type="predicted"/>
<gene>
    <name evidence="3" type="primary">betC_22</name>
    <name evidence="3" type="ORF">Pla133_40650</name>
</gene>
<organism evidence="3 4">
    <name type="scientific">Engelhardtia mirabilis</name>
    <dbReference type="NCBI Taxonomy" id="2528011"/>
    <lineage>
        <taxon>Bacteria</taxon>
        <taxon>Pseudomonadati</taxon>
        <taxon>Planctomycetota</taxon>
        <taxon>Planctomycetia</taxon>
        <taxon>Planctomycetia incertae sedis</taxon>
        <taxon>Engelhardtia</taxon>
    </lineage>
</organism>
<keyword evidence="1" id="KW-0732">Signal</keyword>
<dbReference type="CDD" id="cd16148">
    <property type="entry name" value="sulfatase_like"/>
    <property type="match status" value="1"/>
</dbReference>
<dbReference type="KEGG" id="pbap:Pla133_40650"/>
<dbReference type="Proteomes" id="UP000316921">
    <property type="component" value="Chromosome"/>
</dbReference>
<dbReference type="PANTHER" id="PTHR43751">
    <property type="entry name" value="SULFATASE"/>
    <property type="match status" value="1"/>
</dbReference>